<dbReference type="InterPro" id="IPR050484">
    <property type="entry name" value="Transf_Hexapept/Carb_Anhydrase"/>
</dbReference>
<dbReference type="InterPro" id="IPR001451">
    <property type="entry name" value="Hexapep"/>
</dbReference>
<gene>
    <name evidence="1" type="ORF">FGW20_10885</name>
</gene>
<sequence length="163" mass="16825">MESGTVVGNRVFIAENATVIGDVSLGDDVSVWFGAVVRGDRDTITVGAGSNIQDNAVVHTTPDFPATIGAEVSVGHAAILHGCTIRDRVLVGMGAVVLNGAVVGEGSIIGAGAVVTEGKDIPSNSLILGVPGKVVRETTPEQQESILHNAQEYVKLAGRYRHD</sequence>
<accession>A0ABT8M4K8</accession>
<dbReference type="PANTHER" id="PTHR13061">
    <property type="entry name" value="DYNACTIN SUBUNIT P25"/>
    <property type="match status" value="1"/>
</dbReference>
<dbReference type="InterPro" id="IPR011004">
    <property type="entry name" value="Trimer_LpxA-like_sf"/>
</dbReference>
<dbReference type="SUPFAM" id="SSF51161">
    <property type="entry name" value="Trimeric LpxA-like enzymes"/>
    <property type="match status" value="1"/>
</dbReference>
<evidence type="ECO:0000313" key="1">
    <source>
        <dbReference type="EMBL" id="MDN7013527.1"/>
    </source>
</evidence>
<organism evidence="1 2">
    <name type="scientific">Methanoculleus methanifontis</name>
    <dbReference type="NCBI Taxonomy" id="2584086"/>
    <lineage>
        <taxon>Archaea</taxon>
        <taxon>Methanobacteriati</taxon>
        <taxon>Methanobacteriota</taxon>
        <taxon>Stenosarchaea group</taxon>
        <taxon>Methanomicrobia</taxon>
        <taxon>Methanomicrobiales</taxon>
        <taxon>Methanomicrobiaceae</taxon>
        <taxon>Methanoculleus</taxon>
    </lineage>
</organism>
<dbReference type="CDD" id="cd04645">
    <property type="entry name" value="LbH_gamma_CA_like"/>
    <property type="match status" value="1"/>
</dbReference>
<dbReference type="Pfam" id="PF00132">
    <property type="entry name" value="Hexapep"/>
    <property type="match status" value="2"/>
</dbReference>
<protein>
    <submittedName>
        <fullName evidence="1">Gamma carbonic anhydrase family protein</fullName>
    </submittedName>
</protein>
<keyword evidence="2" id="KW-1185">Reference proteome</keyword>
<evidence type="ECO:0000313" key="2">
    <source>
        <dbReference type="Proteomes" id="UP001168423"/>
    </source>
</evidence>
<dbReference type="EMBL" id="VCYI01000015">
    <property type="protein sequence ID" value="MDN7013527.1"/>
    <property type="molecule type" value="Genomic_DNA"/>
</dbReference>
<dbReference type="Gene3D" id="2.160.10.10">
    <property type="entry name" value="Hexapeptide repeat proteins"/>
    <property type="match status" value="1"/>
</dbReference>
<name>A0ABT8M4K8_9EURY</name>
<comment type="caution">
    <text evidence="1">The sequence shown here is derived from an EMBL/GenBank/DDBJ whole genome shotgun (WGS) entry which is preliminary data.</text>
</comment>
<proteinExistence type="predicted"/>
<dbReference type="RefSeq" id="WP_301678126.1">
    <property type="nucleotide sequence ID" value="NZ_VCYI01000015.1"/>
</dbReference>
<dbReference type="PANTHER" id="PTHR13061:SF29">
    <property type="entry name" value="GAMMA CARBONIC ANHYDRASE-LIKE 1, MITOCHONDRIAL-RELATED"/>
    <property type="match status" value="1"/>
</dbReference>
<dbReference type="InterPro" id="IPR047324">
    <property type="entry name" value="LbH_gamma_CA-like"/>
</dbReference>
<dbReference type="Proteomes" id="UP001168423">
    <property type="component" value="Unassembled WGS sequence"/>
</dbReference>
<reference evidence="1" key="1">
    <citation type="submission" date="2019-05" db="EMBL/GenBank/DDBJ databases">
        <title>Isolation and characterization of methanogens from the cold seep sediment at Four-Way Closure Ridge.</title>
        <authorList>
            <person name="You Y.-T."/>
            <person name="Chen S.-C."/>
            <person name="Zhang W.-L."/>
            <person name="Lai M.-C."/>
        </authorList>
    </citation>
    <scope>NUCLEOTIDE SEQUENCE</scope>
    <source>
        <strain evidence="1">FWC-SCC3</strain>
    </source>
</reference>